<dbReference type="InterPro" id="IPR018490">
    <property type="entry name" value="cNMP-bd_dom_sf"/>
</dbReference>
<dbReference type="RefSeq" id="WP_182923114.1">
    <property type="nucleotide sequence ID" value="NZ_WNXD01000002.1"/>
</dbReference>
<keyword evidence="3" id="KW-1185">Reference proteome</keyword>
<reference evidence="2" key="1">
    <citation type="submission" date="2019-11" db="EMBL/GenBank/DDBJ databases">
        <title>Description of Pedobacter sp. LMG 31464T.</title>
        <authorList>
            <person name="Carlier A."/>
            <person name="Qi S."/>
            <person name="Vandamme P."/>
        </authorList>
    </citation>
    <scope>NUCLEOTIDE SEQUENCE</scope>
    <source>
        <strain evidence="2">LMG 31464</strain>
    </source>
</reference>
<dbReference type="InterPro" id="IPR014710">
    <property type="entry name" value="RmlC-like_jellyroll"/>
</dbReference>
<evidence type="ECO:0000313" key="3">
    <source>
        <dbReference type="Proteomes" id="UP000601055"/>
    </source>
</evidence>
<gene>
    <name evidence="2" type="ORF">GM921_13240</name>
</gene>
<protein>
    <submittedName>
        <fullName evidence="2">Cyclic nucleotide-binding domain-containing protein</fullName>
    </submittedName>
</protein>
<proteinExistence type="predicted"/>
<dbReference type="Gene3D" id="2.60.120.10">
    <property type="entry name" value="Jelly Rolls"/>
    <property type="match status" value="1"/>
</dbReference>
<comment type="caution">
    <text evidence="2">The sequence shown here is derived from an EMBL/GenBank/DDBJ whole genome shotgun (WGS) entry which is preliminary data.</text>
</comment>
<dbReference type="Proteomes" id="UP000601055">
    <property type="component" value="Unassembled WGS sequence"/>
</dbReference>
<sequence>MYPNFIQHLKKHISLTDDDIQVLSTYVKIKSIKKKEFLLEEGQICKGNYFVEAGLLRMFYINGKGTEQITQFALENWWLSDYMSSMMQSPSKFYLQAVEDAEVVVVDHQKQEELFKKVPQLERYFRIMMQRAYAASQMRVKYFHDYSKEENYRQFVLLFPQFVQRIPQYMLASYLGITPEYLSELRKKHPIT</sequence>
<feature type="domain" description="Cyclic nucleotide-binding" evidence="1">
    <location>
        <begin position="30"/>
        <end position="117"/>
    </location>
</feature>
<dbReference type="Pfam" id="PF00027">
    <property type="entry name" value="cNMP_binding"/>
    <property type="match status" value="1"/>
</dbReference>
<dbReference type="EMBL" id="WNXD01000002">
    <property type="protein sequence ID" value="MBB2146460.1"/>
    <property type="molecule type" value="Genomic_DNA"/>
</dbReference>
<name>A0A923IUX8_9SPHI</name>
<organism evidence="2 3">
    <name type="scientific">Pedobacter planticolens</name>
    <dbReference type="NCBI Taxonomy" id="2679964"/>
    <lineage>
        <taxon>Bacteria</taxon>
        <taxon>Pseudomonadati</taxon>
        <taxon>Bacteroidota</taxon>
        <taxon>Sphingobacteriia</taxon>
        <taxon>Sphingobacteriales</taxon>
        <taxon>Sphingobacteriaceae</taxon>
        <taxon>Pedobacter</taxon>
    </lineage>
</organism>
<evidence type="ECO:0000313" key="2">
    <source>
        <dbReference type="EMBL" id="MBB2146460.1"/>
    </source>
</evidence>
<evidence type="ECO:0000259" key="1">
    <source>
        <dbReference type="Pfam" id="PF00027"/>
    </source>
</evidence>
<accession>A0A923IUX8</accession>
<dbReference type="InterPro" id="IPR000595">
    <property type="entry name" value="cNMP-bd_dom"/>
</dbReference>
<dbReference type="AlphaFoldDB" id="A0A923IUX8"/>
<dbReference type="SUPFAM" id="SSF51206">
    <property type="entry name" value="cAMP-binding domain-like"/>
    <property type="match status" value="1"/>
</dbReference>